<dbReference type="EMBL" id="PGGS01000603">
    <property type="protein sequence ID" value="PNH02748.1"/>
    <property type="molecule type" value="Genomic_DNA"/>
</dbReference>
<proteinExistence type="predicted"/>
<organism evidence="2 3">
    <name type="scientific">Tetrabaena socialis</name>
    <dbReference type="NCBI Taxonomy" id="47790"/>
    <lineage>
        <taxon>Eukaryota</taxon>
        <taxon>Viridiplantae</taxon>
        <taxon>Chlorophyta</taxon>
        <taxon>core chlorophytes</taxon>
        <taxon>Chlorophyceae</taxon>
        <taxon>CS clade</taxon>
        <taxon>Chlamydomonadales</taxon>
        <taxon>Tetrabaenaceae</taxon>
        <taxon>Tetrabaena</taxon>
    </lineage>
</organism>
<comment type="caution">
    <text evidence="2">The sequence shown here is derived from an EMBL/GenBank/DDBJ whole genome shotgun (WGS) entry which is preliminary data.</text>
</comment>
<keyword evidence="3" id="KW-1185">Reference proteome</keyword>
<protein>
    <submittedName>
        <fullName evidence="2">Uncharacterized protein</fullName>
    </submittedName>
</protein>
<evidence type="ECO:0000313" key="3">
    <source>
        <dbReference type="Proteomes" id="UP000236333"/>
    </source>
</evidence>
<sequence length="98" mass="9984">MHYKHTPMGGGLSPSRSYHTAQPRRQAPGGVGVAARVKYGVGVETTCARGSIPGTSVLSAAPAAPPSLASCIRVAADSVRLPPPPGEAWKARAVKAEV</sequence>
<dbReference type="AlphaFoldDB" id="A0A2J7ZR58"/>
<gene>
    <name evidence="2" type="ORF">TSOC_011242</name>
</gene>
<evidence type="ECO:0000313" key="2">
    <source>
        <dbReference type="EMBL" id="PNH02748.1"/>
    </source>
</evidence>
<evidence type="ECO:0000256" key="1">
    <source>
        <dbReference type="SAM" id="MobiDB-lite"/>
    </source>
</evidence>
<reference evidence="2 3" key="1">
    <citation type="journal article" date="2017" name="Mol. Biol. Evol.">
        <title>The 4-celled Tetrabaena socialis nuclear genome reveals the essential components for genetic control of cell number at the origin of multicellularity in the volvocine lineage.</title>
        <authorList>
            <person name="Featherston J."/>
            <person name="Arakaki Y."/>
            <person name="Hanschen E.R."/>
            <person name="Ferris P.J."/>
            <person name="Michod R.E."/>
            <person name="Olson B.J.S.C."/>
            <person name="Nozaki H."/>
            <person name="Durand P.M."/>
        </authorList>
    </citation>
    <scope>NUCLEOTIDE SEQUENCE [LARGE SCALE GENOMIC DNA]</scope>
    <source>
        <strain evidence="2 3">NIES-571</strain>
    </source>
</reference>
<name>A0A2J7ZR58_9CHLO</name>
<feature type="region of interest" description="Disordered" evidence="1">
    <location>
        <begin position="1"/>
        <end position="30"/>
    </location>
</feature>
<accession>A0A2J7ZR58</accession>
<dbReference type="Proteomes" id="UP000236333">
    <property type="component" value="Unassembled WGS sequence"/>
</dbReference>